<evidence type="ECO:0000313" key="10">
    <source>
        <dbReference type="EMBL" id="BCR06552.1"/>
    </source>
</evidence>
<evidence type="ECO:0000256" key="5">
    <source>
        <dbReference type="ARBA" id="ARBA00022984"/>
    </source>
</evidence>
<dbReference type="Gene3D" id="2.40.440.10">
    <property type="entry name" value="L,D-transpeptidase catalytic domain-like"/>
    <property type="match status" value="1"/>
</dbReference>
<sequence>MTRLGQTLLTFLILALAQGWAGPALASPAPKVDRVVVKKSIRTLYLYRGNKVVRSFPVSLGKNPRGHKVRRGDRRTPEGRYVLDWRNEQSRFYRAIHISYPNQDDLRRAQQLGVQAGGAIMIHGLPNRYGDDEDYFLSRDWTEGCIAVGNRDMDEIWRLVADQTVIEIHP</sequence>
<evidence type="ECO:0000313" key="11">
    <source>
        <dbReference type="Proteomes" id="UP001319827"/>
    </source>
</evidence>
<gene>
    <name evidence="10" type="ORF">DESUT3_36210</name>
</gene>
<protein>
    <submittedName>
        <fullName evidence="10">Lipoprotein</fullName>
    </submittedName>
</protein>
<dbReference type="SUPFAM" id="SSF141523">
    <property type="entry name" value="L,D-transpeptidase catalytic domain-like"/>
    <property type="match status" value="1"/>
</dbReference>
<comment type="similarity">
    <text evidence="2">Belongs to the YkuD family.</text>
</comment>
<dbReference type="InterPro" id="IPR005490">
    <property type="entry name" value="LD_TPept_cat_dom"/>
</dbReference>
<feature type="domain" description="L,D-TPase catalytic" evidence="9">
    <location>
        <begin position="33"/>
        <end position="169"/>
    </location>
</feature>
<proteinExistence type="inferred from homology"/>
<evidence type="ECO:0000256" key="1">
    <source>
        <dbReference type="ARBA" id="ARBA00004752"/>
    </source>
</evidence>
<dbReference type="InterPro" id="IPR038063">
    <property type="entry name" value="Transpep_catalytic_dom"/>
</dbReference>
<dbReference type="Pfam" id="PF03734">
    <property type="entry name" value="YkuD"/>
    <property type="match status" value="1"/>
</dbReference>
<dbReference type="Proteomes" id="UP001319827">
    <property type="component" value="Chromosome"/>
</dbReference>
<comment type="pathway">
    <text evidence="1 7">Cell wall biogenesis; peptidoglycan biosynthesis.</text>
</comment>
<dbReference type="PROSITE" id="PS52029">
    <property type="entry name" value="LD_TPASE"/>
    <property type="match status" value="1"/>
</dbReference>
<feature type="chain" id="PRO_5045241325" evidence="8">
    <location>
        <begin position="27"/>
        <end position="170"/>
    </location>
</feature>
<dbReference type="PANTHER" id="PTHR36699">
    <property type="entry name" value="LD-TRANSPEPTIDASE"/>
    <property type="match status" value="1"/>
</dbReference>
<feature type="signal peptide" evidence="8">
    <location>
        <begin position="1"/>
        <end position="26"/>
    </location>
</feature>
<evidence type="ECO:0000259" key="9">
    <source>
        <dbReference type="PROSITE" id="PS52029"/>
    </source>
</evidence>
<feature type="active site" description="Nucleophile" evidence="7">
    <location>
        <position position="145"/>
    </location>
</feature>
<dbReference type="PANTHER" id="PTHR36699:SF1">
    <property type="entry name" value="L,D-TRANSPEPTIDASE YAFK-RELATED"/>
    <property type="match status" value="1"/>
</dbReference>
<reference evidence="10 11" key="2">
    <citation type="journal article" date="2021" name="Int. J. Syst. Evol. Microbiol.">
        <title>Isolation and Polyphasic Characterization of Desulfuromonas versatilis sp. Nov., an Electrogenic Bacteria Capable of Versatile Metabolism Isolated from a Graphene Oxide-Reducing Enrichment Culture.</title>
        <authorList>
            <person name="Xie L."/>
            <person name="Yoshida N."/>
            <person name="Ishii S."/>
            <person name="Meng L."/>
        </authorList>
    </citation>
    <scope>NUCLEOTIDE SEQUENCE [LARGE SCALE GENOMIC DNA]</scope>
    <source>
        <strain evidence="10 11">NIT-T3</strain>
    </source>
</reference>
<dbReference type="RefSeq" id="WP_221249929.1">
    <property type="nucleotide sequence ID" value="NZ_AP024355.1"/>
</dbReference>
<keyword evidence="3" id="KW-0808">Transferase</keyword>
<keyword evidence="8" id="KW-0732">Signal</keyword>
<dbReference type="EMBL" id="AP024355">
    <property type="protein sequence ID" value="BCR06552.1"/>
    <property type="molecule type" value="Genomic_DNA"/>
</dbReference>
<keyword evidence="5 7" id="KW-0573">Peptidoglycan synthesis</keyword>
<evidence type="ECO:0000256" key="3">
    <source>
        <dbReference type="ARBA" id="ARBA00022679"/>
    </source>
</evidence>
<keyword evidence="10" id="KW-0449">Lipoprotein</keyword>
<evidence type="ECO:0000256" key="7">
    <source>
        <dbReference type="PROSITE-ProRule" id="PRU01373"/>
    </source>
</evidence>
<organism evidence="10 11">
    <name type="scientific">Desulfuromonas versatilis</name>
    <dbReference type="NCBI Taxonomy" id="2802975"/>
    <lineage>
        <taxon>Bacteria</taxon>
        <taxon>Pseudomonadati</taxon>
        <taxon>Thermodesulfobacteriota</taxon>
        <taxon>Desulfuromonadia</taxon>
        <taxon>Desulfuromonadales</taxon>
        <taxon>Desulfuromonadaceae</taxon>
        <taxon>Desulfuromonas</taxon>
    </lineage>
</organism>
<name>A0ABN6E2I3_9BACT</name>
<evidence type="ECO:0000256" key="4">
    <source>
        <dbReference type="ARBA" id="ARBA00022960"/>
    </source>
</evidence>
<feature type="active site" description="Proton donor/acceptor" evidence="7">
    <location>
        <position position="123"/>
    </location>
</feature>
<dbReference type="CDD" id="cd16913">
    <property type="entry name" value="YkuD_like"/>
    <property type="match status" value="1"/>
</dbReference>
<keyword evidence="4 7" id="KW-0133">Cell shape</keyword>
<keyword evidence="6 7" id="KW-0961">Cell wall biogenesis/degradation</keyword>
<evidence type="ECO:0000256" key="8">
    <source>
        <dbReference type="SAM" id="SignalP"/>
    </source>
</evidence>
<accession>A0ABN6E2I3</accession>
<evidence type="ECO:0000256" key="2">
    <source>
        <dbReference type="ARBA" id="ARBA00005992"/>
    </source>
</evidence>
<evidence type="ECO:0000256" key="6">
    <source>
        <dbReference type="ARBA" id="ARBA00023316"/>
    </source>
</evidence>
<keyword evidence="11" id="KW-1185">Reference proteome</keyword>
<reference evidence="10 11" key="1">
    <citation type="journal article" date="2016" name="C (Basel)">
        <title>Selective Growth of and Electricity Production by Marine Exoelectrogenic Bacteria in Self-Aggregated Hydrogel of Microbially Reduced Graphene Oxide.</title>
        <authorList>
            <person name="Yoshida N."/>
            <person name="Goto Y."/>
            <person name="Miyata Y."/>
        </authorList>
    </citation>
    <scope>NUCLEOTIDE SEQUENCE [LARGE SCALE GENOMIC DNA]</scope>
    <source>
        <strain evidence="10 11">NIT-T3</strain>
    </source>
</reference>